<proteinExistence type="predicted"/>
<dbReference type="EMBL" id="CAICTM010000466">
    <property type="protein sequence ID" value="CAB9511082.1"/>
    <property type="molecule type" value="Genomic_DNA"/>
</dbReference>
<accession>A0A9N8DY61</accession>
<comment type="caution">
    <text evidence="2">The sequence shown here is derived from an EMBL/GenBank/DDBJ whole genome shotgun (WGS) entry which is preliminary data.</text>
</comment>
<keyword evidence="3" id="KW-1185">Reference proteome</keyword>
<dbReference type="Proteomes" id="UP001153069">
    <property type="component" value="Unassembled WGS sequence"/>
</dbReference>
<name>A0A9N8DY61_9STRA</name>
<sequence>MMSDLFEPPKTPLMSDSHSMETPYAKVGHKHLRSPPSFRFHQDNSPEEGPMTSVGLDLMVPILEDTSHSQLPMGLQTPTNDTKRNHPLVPYTPTAAFAHYCRHSLPMRVRQQHVTTGTTTTTCAGNPESSWSVVWEPRFPMDQDRRRHPDDPVPESLCVPNERMLLDETKEEETREQVEESNGHVDQPFVLRRLEPKRRRACSDSPWHHPRQRQCTDKPPKSWRNGDSIMMPAIR</sequence>
<evidence type="ECO:0000256" key="1">
    <source>
        <dbReference type="SAM" id="MobiDB-lite"/>
    </source>
</evidence>
<evidence type="ECO:0000313" key="2">
    <source>
        <dbReference type="EMBL" id="CAB9511082.1"/>
    </source>
</evidence>
<reference evidence="2" key="1">
    <citation type="submission" date="2020-06" db="EMBL/GenBank/DDBJ databases">
        <authorList>
            <consortium name="Plant Systems Biology data submission"/>
        </authorList>
    </citation>
    <scope>NUCLEOTIDE SEQUENCE</scope>
    <source>
        <strain evidence="2">D6</strain>
    </source>
</reference>
<feature type="region of interest" description="Disordered" evidence="1">
    <location>
        <begin position="1"/>
        <end position="20"/>
    </location>
</feature>
<gene>
    <name evidence="2" type="ORF">SEMRO_467_G148920.1</name>
</gene>
<protein>
    <submittedName>
        <fullName evidence="2">Uncharacterized protein</fullName>
    </submittedName>
</protein>
<evidence type="ECO:0000313" key="3">
    <source>
        <dbReference type="Proteomes" id="UP001153069"/>
    </source>
</evidence>
<feature type="compositionally biased region" description="Basic and acidic residues" evidence="1">
    <location>
        <begin position="169"/>
        <end position="183"/>
    </location>
</feature>
<organism evidence="2 3">
    <name type="scientific">Seminavis robusta</name>
    <dbReference type="NCBI Taxonomy" id="568900"/>
    <lineage>
        <taxon>Eukaryota</taxon>
        <taxon>Sar</taxon>
        <taxon>Stramenopiles</taxon>
        <taxon>Ochrophyta</taxon>
        <taxon>Bacillariophyta</taxon>
        <taxon>Bacillariophyceae</taxon>
        <taxon>Bacillariophycidae</taxon>
        <taxon>Naviculales</taxon>
        <taxon>Naviculaceae</taxon>
        <taxon>Seminavis</taxon>
    </lineage>
</organism>
<feature type="region of interest" description="Disordered" evidence="1">
    <location>
        <begin position="169"/>
        <end position="235"/>
    </location>
</feature>
<dbReference type="AlphaFoldDB" id="A0A9N8DY61"/>